<protein>
    <submittedName>
        <fullName evidence="1">Uncharacterized protein</fullName>
    </submittedName>
</protein>
<evidence type="ECO:0000313" key="1">
    <source>
        <dbReference type="EMBL" id="PTB78026.1"/>
    </source>
</evidence>
<dbReference type="Proteomes" id="UP000240760">
    <property type="component" value="Unassembled WGS sequence"/>
</dbReference>
<evidence type="ECO:0000313" key="2">
    <source>
        <dbReference type="Proteomes" id="UP000240760"/>
    </source>
</evidence>
<organism evidence="1 2">
    <name type="scientific">Trichoderma longibrachiatum ATCC 18648</name>
    <dbReference type="NCBI Taxonomy" id="983965"/>
    <lineage>
        <taxon>Eukaryota</taxon>
        <taxon>Fungi</taxon>
        <taxon>Dikarya</taxon>
        <taxon>Ascomycota</taxon>
        <taxon>Pezizomycotina</taxon>
        <taxon>Sordariomycetes</taxon>
        <taxon>Hypocreomycetidae</taxon>
        <taxon>Hypocreales</taxon>
        <taxon>Hypocreaceae</taxon>
        <taxon>Trichoderma</taxon>
    </lineage>
</organism>
<dbReference type="AlphaFoldDB" id="A0A2T4C8Z0"/>
<reference evidence="1 2" key="1">
    <citation type="submission" date="2016-07" db="EMBL/GenBank/DDBJ databases">
        <title>Multiple horizontal gene transfer events from other fungi enriched the ability of initially mycotrophic Trichoderma (Ascomycota) to feed on dead plant biomass.</title>
        <authorList>
            <consortium name="DOE Joint Genome Institute"/>
            <person name="Aerts A."/>
            <person name="Atanasova L."/>
            <person name="Chenthamara K."/>
            <person name="Zhang J."/>
            <person name="Grujic M."/>
            <person name="Henrissat B."/>
            <person name="Kuo A."/>
            <person name="Salamov A."/>
            <person name="Lipzen A."/>
            <person name="Labutti K."/>
            <person name="Barry K."/>
            <person name="Miao Y."/>
            <person name="Rahimi M.J."/>
            <person name="Shen Q."/>
            <person name="Grigoriev I.V."/>
            <person name="Kubicek C.P."/>
            <person name="Druzhinina I.S."/>
        </authorList>
    </citation>
    <scope>NUCLEOTIDE SEQUENCE [LARGE SCALE GENOMIC DNA]</scope>
    <source>
        <strain evidence="1 2">ATCC 18648</strain>
    </source>
</reference>
<proteinExistence type="predicted"/>
<dbReference type="EMBL" id="KZ679129">
    <property type="protein sequence ID" value="PTB78026.1"/>
    <property type="molecule type" value="Genomic_DNA"/>
</dbReference>
<gene>
    <name evidence="1" type="ORF">M440DRAFT_251296</name>
</gene>
<accession>A0A2T4C8Z0</accession>
<sequence>MRLSCRTGGSACTMCQAAQPQCLPCDTEFQDMQNVATTGNGASSSYSCGQLKSQPPECSRCIRCAVASMSLKPLGQNGVFTSDTYMMRLDYDMFPKTKESFGTLPLTSSSLNEYQVSSLILLSLCFAL</sequence>
<keyword evidence="2" id="KW-1185">Reference proteome</keyword>
<name>A0A2T4C8Z0_TRILO</name>